<dbReference type="KEGG" id="bbes:BESB_035780"/>
<dbReference type="Proteomes" id="UP000224006">
    <property type="component" value="Chromosome II"/>
</dbReference>
<comment type="caution">
    <text evidence="1">The sequence shown here is derived from an EMBL/GenBank/DDBJ whole genome shotgun (WGS) entry which is preliminary data.</text>
</comment>
<protein>
    <submittedName>
        <fullName evidence="1">Uncharacterized protein</fullName>
    </submittedName>
</protein>
<dbReference type="RefSeq" id="XP_029221129.1">
    <property type="nucleotide sequence ID" value="XM_029362164.1"/>
</dbReference>
<accession>A0A2A9MN85</accession>
<name>A0A2A9MN85_BESBE</name>
<keyword evidence="2" id="KW-1185">Reference proteome</keyword>
<evidence type="ECO:0000313" key="1">
    <source>
        <dbReference type="EMBL" id="PFH37120.1"/>
    </source>
</evidence>
<evidence type="ECO:0000313" key="2">
    <source>
        <dbReference type="Proteomes" id="UP000224006"/>
    </source>
</evidence>
<gene>
    <name evidence="1" type="ORF">BESB_035780</name>
</gene>
<reference evidence="1 2" key="1">
    <citation type="submission" date="2017-09" db="EMBL/GenBank/DDBJ databases">
        <title>Genome sequencing of Besnoitia besnoiti strain Bb-Ger1.</title>
        <authorList>
            <person name="Schares G."/>
            <person name="Venepally P."/>
            <person name="Lorenzi H.A."/>
        </authorList>
    </citation>
    <scope>NUCLEOTIDE SEQUENCE [LARGE SCALE GENOMIC DNA]</scope>
    <source>
        <strain evidence="1 2">Bb-Ger1</strain>
    </source>
</reference>
<dbReference type="GeneID" id="40308559"/>
<dbReference type="OrthoDB" id="332037at2759"/>
<dbReference type="EMBL" id="NWUJ01000002">
    <property type="protein sequence ID" value="PFH37120.1"/>
    <property type="molecule type" value="Genomic_DNA"/>
</dbReference>
<dbReference type="AlphaFoldDB" id="A0A2A9MN85"/>
<organism evidence="1 2">
    <name type="scientific">Besnoitia besnoiti</name>
    <name type="common">Apicomplexan protozoan</name>
    <dbReference type="NCBI Taxonomy" id="94643"/>
    <lineage>
        <taxon>Eukaryota</taxon>
        <taxon>Sar</taxon>
        <taxon>Alveolata</taxon>
        <taxon>Apicomplexa</taxon>
        <taxon>Conoidasida</taxon>
        <taxon>Coccidia</taxon>
        <taxon>Eucoccidiorida</taxon>
        <taxon>Eimeriorina</taxon>
        <taxon>Sarcocystidae</taxon>
        <taxon>Besnoitia</taxon>
    </lineage>
</organism>
<proteinExistence type="predicted"/>
<sequence length="126" mass="13969">MAKLLEHIHRLSFWLVGGTHTEPPAIPIPSKFRPLAEEVVLFLNLRGKLPSDWTRAQIMSYVDDSVSDRELQAHVMAHLRDTAGVHFDSKLNPSAPQPMYLGQMTMATTWGTETTTSAVGDAEADL</sequence>
<dbReference type="VEuPathDB" id="ToxoDB:BESB_035780"/>